<organism evidence="3 4">
    <name type="scientific">Victivallis vadensis</name>
    <dbReference type="NCBI Taxonomy" id="172901"/>
    <lineage>
        <taxon>Bacteria</taxon>
        <taxon>Pseudomonadati</taxon>
        <taxon>Lentisphaerota</taxon>
        <taxon>Lentisphaeria</taxon>
        <taxon>Victivallales</taxon>
        <taxon>Victivallaceae</taxon>
        <taxon>Victivallis</taxon>
    </lineage>
</organism>
<dbReference type="PROSITE" id="PS50995">
    <property type="entry name" value="HTH_MARR_2"/>
    <property type="match status" value="1"/>
</dbReference>
<dbReference type="InterPro" id="IPR000835">
    <property type="entry name" value="HTH_MarR-typ"/>
</dbReference>
<evidence type="ECO:0000259" key="1">
    <source>
        <dbReference type="PROSITE" id="PS50995"/>
    </source>
</evidence>
<feature type="domain" description="HTH marR-type" evidence="1">
    <location>
        <begin position="8"/>
        <end position="151"/>
    </location>
</feature>
<keyword evidence="4" id="KW-1185">Reference proteome</keyword>
<reference evidence="3 4" key="1">
    <citation type="submission" date="2018-04" db="EMBL/GenBank/DDBJ databases">
        <title>Genomic Encyclopedia of Type Strains, Phase IV (KMG-IV): sequencing the most valuable type-strain genomes for metagenomic binning, comparative biology and taxonomic classification.</title>
        <authorList>
            <person name="Goeker M."/>
        </authorList>
    </citation>
    <scope>NUCLEOTIDE SEQUENCE [LARGE SCALE GENOMIC DNA]</scope>
    <source>
        <strain evidence="3 4">DSM 14823</strain>
    </source>
</reference>
<dbReference type="InterPro" id="IPR036388">
    <property type="entry name" value="WH-like_DNA-bd_sf"/>
</dbReference>
<dbReference type="PANTHER" id="PTHR33164:SF43">
    <property type="entry name" value="HTH-TYPE TRANSCRIPTIONAL REPRESSOR YETL"/>
    <property type="match status" value="1"/>
</dbReference>
<dbReference type="GO" id="GO:0003677">
    <property type="term" value="F:DNA binding"/>
    <property type="evidence" value="ECO:0007669"/>
    <property type="project" value="UniProtKB-KW"/>
</dbReference>
<evidence type="ECO:0000313" key="2">
    <source>
        <dbReference type="EMBL" id="NMD85579.1"/>
    </source>
</evidence>
<dbReference type="Proteomes" id="UP000576225">
    <property type="component" value="Unassembled WGS sequence"/>
</dbReference>
<accession>A0A2U1B817</accession>
<dbReference type="InterPro" id="IPR039422">
    <property type="entry name" value="MarR/SlyA-like"/>
</dbReference>
<proteinExistence type="predicted"/>
<keyword evidence="3" id="KW-0238">DNA-binding</keyword>
<dbReference type="Gene3D" id="1.10.10.10">
    <property type="entry name" value="Winged helix-like DNA-binding domain superfamily/Winged helix DNA-binding domain"/>
    <property type="match status" value="1"/>
</dbReference>
<evidence type="ECO:0000313" key="4">
    <source>
        <dbReference type="Proteomes" id="UP000245959"/>
    </source>
</evidence>
<name>A0A2U1B817_9BACT</name>
<dbReference type="RefSeq" id="WP_116883102.1">
    <property type="nucleotide sequence ID" value="NZ_JABAEW010000004.1"/>
</dbReference>
<evidence type="ECO:0000313" key="3">
    <source>
        <dbReference type="EMBL" id="PVY44778.1"/>
    </source>
</evidence>
<sequence length="163" mass="18732">MKVQPDIALQTWQLLFGIVDDMREHALTRHSRKEVATFQELTISQQHMIKAVIHLTIDAPEGVTLKALADRLQLSSGATSAMVEVLVRKRLLERTPCPLDRRAVRIRTTDTCRRLVAEGCRYFTERTVAFLEALPETERSSLLEVLKEFHRSISTHQLETEIR</sequence>
<dbReference type="Proteomes" id="UP000245959">
    <property type="component" value="Unassembled WGS sequence"/>
</dbReference>
<dbReference type="EMBL" id="JABAEW010000004">
    <property type="protein sequence ID" value="NMD85579.1"/>
    <property type="molecule type" value="Genomic_DNA"/>
</dbReference>
<dbReference type="SUPFAM" id="SSF46785">
    <property type="entry name" value="Winged helix' DNA-binding domain"/>
    <property type="match status" value="1"/>
</dbReference>
<reference evidence="2 5" key="2">
    <citation type="submission" date="2020-04" db="EMBL/GenBank/DDBJ databases">
        <authorList>
            <person name="Hitch T.C.A."/>
            <person name="Wylensek D."/>
            <person name="Clavel T."/>
        </authorList>
    </citation>
    <scope>NUCLEOTIDE SEQUENCE [LARGE SCALE GENOMIC DNA]</scope>
    <source>
        <strain evidence="2 5">COR2-253-APC-1A</strain>
    </source>
</reference>
<dbReference type="SMART" id="SM00347">
    <property type="entry name" value="HTH_MARR"/>
    <property type="match status" value="1"/>
</dbReference>
<dbReference type="EMBL" id="QEKH01000005">
    <property type="protein sequence ID" value="PVY44778.1"/>
    <property type="molecule type" value="Genomic_DNA"/>
</dbReference>
<evidence type="ECO:0000313" key="5">
    <source>
        <dbReference type="Proteomes" id="UP000576225"/>
    </source>
</evidence>
<gene>
    <name evidence="3" type="ORF">C8D82_105107</name>
    <name evidence="2" type="ORF">HF882_03170</name>
</gene>
<dbReference type="InterPro" id="IPR036390">
    <property type="entry name" value="WH_DNA-bd_sf"/>
</dbReference>
<dbReference type="GO" id="GO:0006950">
    <property type="term" value="P:response to stress"/>
    <property type="evidence" value="ECO:0007669"/>
    <property type="project" value="TreeGrafter"/>
</dbReference>
<dbReference type="PANTHER" id="PTHR33164">
    <property type="entry name" value="TRANSCRIPTIONAL REGULATOR, MARR FAMILY"/>
    <property type="match status" value="1"/>
</dbReference>
<dbReference type="AlphaFoldDB" id="A0A2U1B817"/>
<dbReference type="GO" id="GO:0003700">
    <property type="term" value="F:DNA-binding transcription factor activity"/>
    <property type="evidence" value="ECO:0007669"/>
    <property type="project" value="InterPro"/>
</dbReference>
<comment type="caution">
    <text evidence="3">The sequence shown here is derived from an EMBL/GenBank/DDBJ whole genome shotgun (WGS) entry which is preliminary data.</text>
</comment>
<dbReference type="GeneID" id="78294425"/>
<dbReference type="Pfam" id="PF12802">
    <property type="entry name" value="MarR_2"/>
    <property type="match status" value="1"/>
</dbReference>
<protein>
    <submittedName>
        <fullName evidence="3">DNA-binding MarR family transcriptional regulator</fullName>
    </submittedName>
    <submittedName>
        <fullName evidence="2">Winged helix-turn-helix transcriptional regulator</fullName>
    </submittedName>
</protein>